<accession>A0ABQ0L611</accession>
<organism evidence="1 2">
    <name type="scientific">Mycena chlorophos</name>
    <name type="common">Agaric fungus</name>
    <name type="synonym">Agaricus chlorophos</name>
    <dbReference type="NCBI Taxonomy" id="658473"/>
    <lineage>
        <taxon>Eukaryota</taxon>
        <taxon>Fungi</taxon>
        <taxon>Dikarya</taxon>
        <taxon>Basidiomycota</taxon>
        <taxon>Agaricomycotina</taxon>
        <taxon>Agaricomycetes</taxon>
        <taxon>Agaricomycetidae</taxon>
        <taxon>Agaricales</taxon>
        <taxon>Marasmiineae</taxon>
        <taxon>Mycenaceae</taxon>
        <taxon>Mycena</taxon>
    </lineage>
</organism>
<gene>
    <name evidence="1" type="ORF">MCHLO_04061</name>
</gene>
<dbReference type="EMBL" id="DF842549">
    <property type="protein sequence ID" value="GAT46551.1"/>
    <property type="molecule type" value="Genomic_DNA"/>
</dbReference>
<dbReference type="Proteomes" id="UP000815677">
    <property type="component" value="Unassembled WGS sequence"/>
</dbReference>
<evidence type="ECO:0000313" key="2">
    <source>
        <dbReference type="Proteomes" id="UP000815677"/>
    </source>
</evidence>
<protein>
    <recommendedName>
        <fullName evidence="3">F-box domain-containing protein</fullName>
    </recommendedName>
</protein>
<dbReference type="Gene3D" id="1.20.1280.50">
    <property type="match status" value="1"/>
</dbReference>
<proteinExistence type="predicted"/>
<name>A0ABQ0L611_MYCCL</name>
<evidence type="ECO:0000313" key="1">
    <source>
        <dbReference type="EMBL" id="GAT46551.1"/>
    </source>
</evidence>
<reference evidence="1" key="1">
    <citation type="submission" date="2014-09" db="EMBL/GenBank/DDBJ databases">
        <title>Genome sequence of the luminous mushroom Mycena chlorophos for searching fungal bioluminescence genes.</title>
        <authorList>
            <person name="Tanaka Y."/>
            <person name="Kasuga D."/>
            <person name="Oba Y."/>
            <person name="Hase S."/>
            <person name="Sato K."/>
            <person name="Oba Y."/>
            <person name="Sakakibara Y."/>
        </authorList>
    </citation>
    <scope>NUCLEOTIDE SEQUENCE</scope>
</reference>
<sequence>MSSGCRAHCPLSIPVAPLPDLSHFSRFDAMSDAEAGLIRATATNTEKQLEAVEKQMLELQLSAKRILWQLAERRKELQDSLRAQKSLLAPIRKLPVEVLGEIFLLAERSPRKDFDLSERATISRVCAGWRAVATSTPALWLRIELLGRPPSRASISQELEWSGTHPLSILYNTLSDEDEDQWAFDLIVAEAHRWRDVRLLLSQKDLEFLSSASRDFPLLERLDFAQLGQLYPSRQALPPLSFDSTHCPLLRDVLFQPEALPAHPAAIPITWSQIQRCTVMTSTDTVLPTLRLLSANVGVAEIKRFHVFGSAVIDDLEWYLGEEPIHMPHLIELKIDDVRSGGRHALEFIRAPAMQSLVLVDGSGANASLTAFVAQSRCALTRLHLKTPLDTSELVRALEQVPNVVNLSLEGLVTPISMPAFDEEFFAAMSDTRLVPAVTHLSLTGWFHRQCPVESAFPMLRARNYATGAGQLRSFEFRVREESDSKYEKLLALEDEGLMIFYYTIKY</sequence>
<keyword evidence="2" id="KW-1185">Reference proteome</keyword>
<evidence type="ECO:0008006" key="3">
    <source>
        <dbReference type="Google" id="ProtNLM"/>
    </source>
</evidence>